<keyword evidence="2" id="KW-0472">Membrane</keyword>
<reference evidence="3 4" key="1">
    <citation type="submission" date="2016-06" db="EMBL/GenBank/DDBJ databases">
        <authorList>
            <person name="Kjaerup R.B."/>
            <person name="Dalgaard T.S."/>
            <person name="Juul-Madsen H.R."/>
        </authorList>
    </citation>
    <scope>NUCLEOTIDE SEQUENCE [LARGE SCALE GENOMIC DNA]</scope>
    <source>
        <strain evidence="3 4">E152</strain>
    </source>
</reference>
<keyword evidence="2" id="KW-1133">Transmembrane helix</keyword>
<evidence type="ECO:0000313" key="4">
    <source>
        <dbReference type="Proteomes" id="UP000092389"/>
    </source>
</evidence>
<feature type="region of interest" description="Disordered" evidence="1">
    <location>
        <begin position="67"/>
        <end position="87"/>
    </location>
</feature>
<proteinExistence type="predicted"/>
<dbReference type="Proteomes" id="UP000092389">
    <property type="component" value="Unassembled WGS sequence"/>
</dbReference>
<evidence type="ECO:0000256" key="1">
    <source>
        <dbReference type="SAM" id="MobiDB-lite"/>
    </source>
</evidence>
<organism evidence="3 4">
    <name type="scientific">Mycobacterium mantenii</name>
    <dbReference type="NCBI Taxonomy" id="560555"/>
    <lineage>
        <taxon>Bacteria</taxon>
        <taxon>Bacillati</taxon>
        <taxon>Actinomycetota</taxon>
        <taxon>Actinomycetes</taxon>
        <taxon>Mycobacteriales</taxon>
        <taxon>Mycobacteriaceae</taxon>
        <taxon>Mycobacterium</taxon>
        <taxon>Mycobacterium avium complex (MAC)</taxon>
    </lineage>
</organism>
<accession>A0A1A2TZ70</accession>
<dbReference type="EMBL" id="LZJU01000005">
    <property type="protein sequence ID" value="OBH81357.1"/>
    <property type="molecule type" value="Genomic_DNA"/>
</dbReference>
<evidence type="ECO:0000256" key="2">
    <source>
        <dbReference type="SAM" id="Phobius"/>
    </source>
</evidence>
<gene>
    <name evidence="3" type="ORF">A5683_13860</name>
</gene>
<comment type="caution">
    <text evidence="3">The sequence shown here is derived from an EMBL/GenBank/DDBJ whole genome shotgun (WGS) entry which is preliminary data.</text>
</comment>
<keyword evidence="2" id="KW-0812">Transmembrane</keyword>
<sequence length="107" mass="11305">MGPLGYLGPEVLMGYERLAWIGTTMIALTGIIIGVLPLDAGPRWVWLIVGIALGIAVAVTYPRVWPKGSSRGTPQKPVKQRLTTGKGSRVIQAGGDVDLKGGMGDHK</sequence>
<evidence type="ECO:0000313" key="3">
    <source>
        <dbReference type="EMBL" id="OBH81357.1"/>
    </source>
</evidence>
<feature type="transmembrane region" description="Helical" evidence="2">
    <location>
        <begin position="44"/>
        <end position="61"/>
    </location>
</feature>
<name>A0A1A2TZ70_MYCNT</name>
<feature type="transmembrane region" description="Helical" evidence="2">
    <location>
        <begin position="18"/>
        <end position="38"/>
    </location>
</feature>
<protein>
    <submittedName>
        <fullName evidence="3">Uncharacterized protein</fullName>
    </submittedName>
</protein>
<dbReference type="AlphaFoldDB" id="A0A1A2TZ70"/>